<gene>
    <name evidence="1" type="primary">14</name>
    <name evidence="1" type="ORF">SEA_EASTWEST_14</name>
</gene>
<proteinExistence type="predicted"/>
<protein>
    <submittedName>
        <fullName evidence="1">Uncharacterized protein</fullName>
    </submittedName>
</protein>
<evidence type="ECO:0000313" key="1">
    <source>
        <dbReference type="EMBL" id="UGL61898.1"/>
    </source>
</evidence>
<reference evidence="1" key="1">
    <citation type="submission" date="2021-10" db="EMBL/GenBank/DDBJ databases">
        <authorList>
            <person name="Valenzuela N."/>
            <person name="Pablo J."/>
            <person name="Strother B."/>
            <person name="Cravalho Y."/>
            <person name="Barto Z."/>
            <person name="Kane C."/>
            <person name="Chong R.A."/>
            <person name="Kawasaki K."/>
            <person name="Cruz S."/>
            <person name="Porter M.L."/>
            <person name="Pearce R."/>
            <person name="Hohenstein G."/>
            <person name="Li K."/>
            <person name="Kaniho J."/>
            <person name="Sadones M."/>
            <person name="Hamlin F."/>
            <person name="Daniels M."/>
            <person name="McKee K."/>
            <person name="Reed F."/>
            <person name="Donachie S."/>
            <person name="Bollivar D.W."/>
            <person name="Garlena R.A."/>
            <person name="Russell D.A."/>
            <person name="Jacobs-Sera D."/>
            <person name="Hatfull G.F."/>
        </authorList>
    </citation>
    <scope>NUCLEOTIDE SEQUENCE</scope>
</reference>
<name>A0AAE8YK56_9CAUD</name>
<organism evidence="1 2">
    <name type="scientific">Arthrobacter phage EastWest</name>
    <dbReference type="NCBI Taxonomy" id="2894292"/>
    <lineage>
        <taxon>Viruses</taxon>
        <taxon>Duplodnaviria</taxon>
        <taxon>Heunggongvirae</taxon>
        <taxon>Uroviricota</taxon>
        <taxon>Caudoviricetes</taxon>
        <taxon>Berryhillviridae</taxon>
        <taxon>Eastwestvirus</taxon>
        <taxon>Eastwestvirus eastwest</taxon>
    </lineage>
</organism>
<dbReference type="Proteomes" id="UP000827897">
    <property type="component" value="Segment"/>
</dbReference>
<keyword evidence="2" id="KW-1185">Reference proteome</keyword>
<evidence type="ECO:0000313" key="2">
    <source>
        <dbReference type="Proteomes" id="UP000827897"/>
    </source>
</evidence>
<accession>A0AAE8YK56</accession>
<dbReference type="EMBL" id="OK999980">
    <property type="protein sequence ID" value="UGL61898.1"/>
    <property type="molecule type" value="Genomic_DNA"/>
</dbReference>
<sequence>MIGSEGVTRAIVRRLRADLPARLAELRTRYQADVDQLPAVKLIEPDEFDVLSVDQYPAIFVVPVDTTGRLDNRQLEATGAFDEYSFTYNMQVYIYARGDDFKSTSLQTKRYTLAVREVLLAHKTLLDGVENLAVEPRSLREAYSKLASVPDSSKFIGGAYIDVQIVSEERVSSLTQTGVEVTIEHDEAVTVKHEELPHWNQDV</sequence>